<dbReference type="KEGG" id="brh:RBRH_02909"/>
<feature type="region of interest" description="Disordered" evidence="1">
    <location>
        <begin position="14"/>
        <end position="34"/>
    </location>
</feature>
<proteinExistence type="predicted"/>
<accession>E5AT13</accession>
<evidence type="ECO:0000313" key="2">
    <source>
        <dbReference type="EMBL" id="CBW73557.1"/>
    </source>
</evidence>
<organism evidence="2 3">
    <name type="scientific">Mycetohabitans rhizoxinica (strain DSM 19002 / CIP 109453 / HKI 454)</name>
    <name type="common">Paraburkholderia rhizoxinica</name>
    <dbReference type="NCBI Taxonomy" id="882378"/>
    <lineage>
        <taxon>Bacteria</taxon>
        <taxon>Pseudomonadati</taxon>
        <taxon>Pseudomonadota</taxon>
        <taxon>Betaproteobacteria</taxon>
        <taxon>Burkholderiales</taxon>
        <taxon>Burkholderiaceae</taxon>
        <taxon>Mycetohabitans</taxon>
    </lineage>
</organism>
<dbReference type="STRING" id="882378.RBRH_02909"/>
<dbReference type="HOGENOM" id="CLU_3372634_0_0_4"/>
<evidence type="ECO:0000313" key="3">
    <source>
        <dbReference type="Proteomes" id="UP000007437"/>
    </source>
</evidence>
<sequence length="34" mass="3791">MSWARLSADQDIAERHGMSFPLIRNTRQSNGTGS</sequence>
<dbReference type="AlphaFoldDB" id="E5AT13"/>
<protein>
    <submittedName>
        <fullName evidence="2">Uncharacterized protein</fullName>
    </submittedName>
</protein>
<dbReference type="EMBL" id="FR687359">
    <property type="protein sequence ID" value="CBW73557.1"/>
    <property type="molecule type" value="Genomic_DNA"/>
</dbReference>
<dbReference type="Proteomes" id="UP000007437">
    <property type="component" value="Chromosome"/>
</dbReference>
<evidence type="ECO:0000256" key="1">
    <source>
        <dbReference type="SAM" id="MobiDB-lite"/>
    </source>
</evidence>
<gene>
    <name evidence="2" type="ordered locus">RBRH_02909</name>
</gene>
<feature type="compositionally biased region" description="Polar residues" evidence="1">
    <location>
        <begin position="25"/>
        <end position="34"/>
    </location>
</feature>
<name>E5AT13_MYCRK</name>
<reference evidence="2 3" key="1">
    <citation type="journal article" date="2011" name="J. Bacteriol.">
        <title>Complete genome sequence of Burkholderia rhizoxinica, an endosymbiont of Rhizopus microsporus.</title>
        <authorList>
            <person name="Lackner G."/>
            <person name="Moebius N."/>
            <person name="Partida-Martinez L."/>
            <person name="Hertweck C."/>
        </authorList>
    </citation>
    <scope>NUCLEOTIDE SEQUENCE [LARGE SCALE GENOMIC DNA]</scope>
    <source>
        <strain evidence="3">DSM 19002 / CIP 109453 / HKI 454</strain>
    </source>
</reference>